<evidence type="ECO:0000313" key="3">
    <source>
        <dbReference type="Proteomes" id="UP000241190"/>
    </source>
</evidence>
<evidence type="ECO:0000313" key="4">
    <source>
        <dbReference type="Proteomes" id="UP000241954"/>
    </source>
</evidence>
<dbReference type="AlphaFoldDB" id="A0A0D8PR70"/>
<keyword evidence="3" id="KW-1185">Reference proteome</keyword>
<gene>
    <name evidence="1" type="ORF">C9I88_17045</name>
    <name evidence="2" type="ORF">C9J52_07505</name>
</gene>
<dbReference type="Proteomes" id="UP000241190">
    <property type="component" value="Unassembled WGS sequence"/>
</dbReference>
<comment type="caution">
    <text evidence="1">The sequence shown here is derived from an EMBL/GenBank/DDBJ whole genome shotgun (WGS) entry which is preliminary data.</text>
</comment>
<sequence length="163" mass="18934">MPKQAELELKKNEHVWPINFRLQAEERQVGRWTTHAWTIEDICLYEEDLAVDMTIADIGAGNYMMPLELFRDERMEYRFNLNSQSPHLFFICAEEDEQLKPVLVTAAQGVAARYMDGDYVVLHIDIPLAIQAWMEAFLGRHGELFEFKRKRGGDKKKGRSSGN</sequence>
<dbReference type="Pfam" id="PF11749">
    <property type="entry name" value="DUF3305"/>
    <property type="match status" value="1"/>
</dbReference>
<organism evidence="1 4">
    <name type="scientific">Photobacterium iliopiscarium</name>
    <dbReference type="NCBI Taxonomy" id="56192"/>
    <lineage>
        <taxon>Bacteria</taxon>
        <taxon>Pseudomonadati</taxon>
        <taxon>Pseudomonadota</taxon>
        <taxon>Gammaproteobacteria</taxon>
        <taxon>Vibrionales</taxon>
        <taxon>Vibrionaceae</taxon>
        <taxon>Photobacterium</taxon>
    </lineage>
</organism>
<dbReference type="STRING" id="56192.UB38_04060"/>
<accession>A0A0D8PR70</accession>
<proteinExistence type="predicted"/>
<dbReference type="OrthoDB" id="5586738at2"/>
<dbReference type="EMBL" id="PYLW01000025">
    <property type="protein sequence ID" value="PSV91716.1"/>
    <property type="molecule type" value="Genomic_DNA"/>
</dbReference>
<evidence type="ECO:0000313" key="1">
    <source>
        <dbReference type="EMBL" id="PSV91716.1"/>
    </source>
</evidence>
<protein>
    <submittedName>
        <fullName evidence="1">DUF3305 domain-containing protein</fullName>
    </submittedName>
</protein>
<dbReference type="Proteomes" id="UP000241954">
    <property type="component" value="Unassembled WGS sequence"/>
</dbReference>
<dbReference type="EMBL" id="PYOP01000009">
    <property type="protein sequence ID" value="PSW98313.1"/>
    <property type="molecule type" value="Genomic_DNA"/>
</dbReference>
<name>A0A0D8PR70_9GAMM</name>
<dbReference type="InterPro" id="IPR021736">
    <property type="entry name" value="DUF3305"/>
</dbReference>
<dbReference type="GeneID" id="69965566"/>
<dbReference type="RefSeq" id="WP_045038016.1">
    <property type="nucleotide sequence ID" value="NZ_CAMQYU010000054.1"/>
</dbReference>
<evidence type="ECO:0000313" key="2">
    <source>
        <dbReference type="EMBL" id="PSW98313.1"/>
    </source>
</evidence>
<reference evidence="1 4" key="1">
    <citation type="submission" date="2018-01" db="EMBL/GenBank/DDBJ databases">
        <title>Whole genome sequencing of Histamine producing bacteria.</title>
        <authorList>
            <person name="Butler K."/>
        </authorList>
    </citation>
    <scope>NUCLEOTIDE SEQUENCE [LARGE SCALE GENOMIC DNA]</scope>
    <source>
        <strain evidence="2 3">ATCC 51761</strain>
        <strain evidence="1 4">NCIMB 13481</strain>
    </source>
</reference>